<evidence type="ECO:0000256" key="5">
    <source>
        <dbReference type="ARBA" id="ARBA00022490"/>
    </source>
</evidence>
<dbReference type="EMBL" id="QVQW01000012">
    <property type="protein sequence ID" value="RKU46736.1"/>
    <property type="molecule type" value="Genomic_DNA"/>
</dbReference>
<protein>
    <recommendedName>
        <fullName evidence="4">Eukaryotic translation initiation factor 5B</fullName>
        <ecNumber evidence="3">3.6.5.3</ecNumber>
    </recommendedName>
    <alternativeName>
        <fullName evidence="12">Translation initiation factor IF-2</fullName>
    </alternativeName>
</protein>
<keyword evidence="7" id="KW-0479">Metal-binding</keyword>
<comment type="subcellular location">
    <subcellularLocation>
        <location evidence="1">Cytoplasm</location>
    </subcellularLocation>
</comment>
<accession>A0A420YFN3</accession>
<dbReference type="Pfam" id="PF00009">
    <property type="entry name" value="GTP_EFTU"/>
    <property type="match status" value="1"/>
</dbReference>
<feature type="compositionally biased region" description="Basic and acidic residues" evidence="14">
    <location>
        <begin position="222"/>
        <end position="297"/>
    </location>
</feature>
<feature type="compositionally biased region" description="Low complexity" evidence="14">
    <location>
        <begin position="191"/>
        <end position="204"/>
    </location>
</feature>
<evidence type="ECO:0000256" key="6">
    <source>
        <dbReference type="ARBA" id="ARBA00022540"/>
    </source>
</evidence>
<feature type="compositionally biased region" description="Basic and acidic residues" evidence="14">
    <location>
        <begin position="145"/>
        <end position="166"/>
    </location>
</feature>
<dbReference type="GO" id="GO:0005739">
    <property type="term" value="C:mitochondrion"/>
    <property type="evidence" value="ECO:0007669"/>
    <property type="project" value="TreeGrafter"/>
</dbReference>
<dbReference type="PANTHER" id="PTHR43381">
    <property type="entry name" value="TRANSLATION INITIATION FACTOR IF-2-RELATED"/>
    <property type="match status" value="1"/>
</dbReference>
<dbReference type="FunFam" id="2.40.30.10:FF:000026">
    <property type="entry name" value="Eukaryotic translation initiation factor 5B"/>
    <property type="match status" value="1"/>
</dbReference>
<dbReference type="PROSITE" id="PS51722">
    <property type="entry name" value="G_TR_2"/>
    <property type="match status" value="1"/>
</dbReference>
<dbReference type="CDD" id="cd03703">
    <property type="entry name" value="aeIF5B_II"/>
    <property type="match status" value="1"/>
</dbReference>
<dbReference type="PRINTS" id="PR00315">
    <property type="entry name" value="ELONGATNFCT"/>
</dbReference>
<evidence type="ECO:0000256" key="3">
    <source>
        <dbReference type="ARBA" id="ARBA00011986"/>
    </source>
</evidence>
<keyword evidence="17" id="KW-1185">Reference proteome</keyword>
<organism evidence="16 17">
    <name type="scientific">Coniochaeta pulveracea</name>
    <dbReference type="NCBI Taxonomy" id="177199"/>
    <lineage>
        <taxon>Eukaryota</taxon>
        <taxon>Fungi</taxon>
        <taxon>Dikarya</taxon>
        <taxon>Ascomycota</taxon>
        <taxon>Pezizomycotina</taxon>
        <taxon>Sordariomycetes</taxon>
        <taxon>Sordariomycetidae</taxon>
        <taxon>Coniochaetales</taxon>
        <taxon>Coniochaetaceae</taxon>
        <taxon>Coniochaeta</taxon>
    </lineage>
</organism>
<evidence type="ECO:0000313" key="16">
    <source>
        <dbReference type="EMBL" id="RKU46736.1"/>
    </source>
</evidence>
<feature type="region of interest" description="Disordered" evidence="14">
    <location>
        <begin position="222"/>
        <end position="346"/>
    </location>
</feature>
<dbReference type="EC" id="3.6.5.3" evidence="3"/>
<feature type="compositionally biased region" description="Low complexity" evidence="14">
    <location>
        <begin position="118"/>
        <end position="128"/>
    </location>
</feature>
<evidence type="ECO:0000256" key="9">
    <source>
        <dbReference type="ARBA" id="ARBA00022801"/>
    </source>
</evidence>
<comment type="caution">
    <text evidence="16">The sequence shown here is derived from an EMBL/GenBank/DDBJ whole genome shotgun (WGS) entry which is preliminary data.</text>
</comment>
<feature type="compositionally biased region" description="Low complexity" evidence="14">
    <location>
        <begin position="172"/>
        <end position="182"/>
    </location>
</feature>
<comment type="catalytic activity">
    <reaction evidence="13">
        <text>GTP + H2O = GDP + phosphate + H(+)</text>
        <dbReference type="Rhea" id="RHEA:19669"/>
        <dbReference type="ChEBI" id="CHEBI:15377"/>
        <dbReference type="ChEBI" id="CHEBI:15378"/>
        <dbReference type="ChEBI" id="CHEBI:37565"/>
        <dbReference type="ChEBI" id="CHEBI:43474"/>
        <dbReference type="ChEBI" id="CHEBI:58189"/>
        <dbReference type="EC" id="3.6.5.3"/>
    </reaction>
</comment>
<dbReference type="GO" id="GO:0003924">
    <property type="term" value="F:GTPase activity"/>
    <property type="evidence" value="ECO:0007669"/>
    <property type="project" value="InterPro"/>
</dbReference>
<feature type="region of interest" description="Disordered" evidence="14">
    <location>
        <begin position="1"/>
        <end position="208"/>
    </location>
</feature>
<dbReference type="InterPro" id="IPR000795">
    <property type="entry name" value="T_Tr_GTP-bd_dom"/>
</dbReference>
<keyword evidence="6" id="KW-0396">Initiation factor</keyword>
<evidence type="ECO:0000256" key="7">
    <source>
        <dbReference type="ARBA" id="ARBA00022723"/>
    </source>
</evidence>
<dbReference type="InterPro" id="IPR015760">
    <property type="entry name" value="TIF_IF2"/>
</dbReference>
<reference evidence="16 17" key="1">
    <citation type="submission" date="2018-08" db="EMBL/GenBank/DDBJ databases">
        <title>Draft genome of the lignicolous fungus Coniochaeta pulveracea.</title>
        <authorList>
            <person name="Borstlap C.J."/>
            <person name="De Witt R.N."/>
            <person name="Botha A."/>
            <person name="Volschenk H."/>
        </authorList>
    </citation>
    <scope>NUCLEOTIDE SEQUENCE [LARGE SCALE GENOMIC DNA]</scope>
    <source>
        <strain evidence="16 17">CAB683</strain>
    </source>
</reference>
<name>A0A420YFN3_9PEZI</name>
<feature type="compositionally biased region" description="Low complexity" evidence="14">
    <location>
        <begin position="24"/>
        <end position="35"/>
    </location>
</feature>
<keyword evidence="9" id="KW-0378">Hydrolase</keyword>
<dbReference type="STRING" id="177199.A0A420YFN3"/>
<dbReference type="Pfam" id="PF11987">
    <property type="entry name" value="IF-2"/>
    <property type="match status" value="1"/>
</dbReference>
<dbReference type="GO" id="GO:0005525">
    <property type="term" value="F:GTP binding"/>
    <property type="evidence" value="ECO:0007669"/>
    <property type="project" value="UniProtKB-KW"/>
</dbReference>
<dbReference type="GO" id="GO:0003743">
    <property type="term" value="F:translation initiation factor activity"/>
    <property type="evidence" value="ECO:0007669"/>
    <property type="project" value="UniProtKB-KW"/>
</dbReference>
<dbReference type="GO" id="GO:0046872">
    <property type="term" value="F:metal ion binding"/>
    <property type="evidence" value="ECO:0007669"/>
    <property type="project" value="UniProtKB-KW"/>
</dbReference>
<dbReference type="OrthoDB" id="4928at2759"/>
<dbReference type="AlphaFoldDB" id="A0A420YFN3"/>
<evidence type="ECO:0000256" key="11">
    <source>
        <dbReference type="ARBA" id="ARBA00023134"/>
    </source>
</evidence>
<dbReference type="NCBIfam" id="TIGR00231">
    <property type="entry name" value="small_GTP"/>
    <property type="match status" value="1"/>
</dbReference>
<feature type="compositionally biased region" description="Low complexity" evidence="14">
    <location>
        <begin position="377"/>
        <end position="386"/>
    </location>
</feature>
<feature type="compositionally biased region" description="Basic and acidic residues" evidence="14">
    <location>
        <begin position="335"/>
        <end position="346"/>
    </location>
</feature>
<dbReference type="FunFam" id="3.40.50.10050:FF:000002">
    <property type="entry name" value="Eukaryotic translation initiation factor 5B"/>
    <property type="match status" value="1"/>
</dbReference>
<evidence type="ECO:0000259" key="15">
    <source>
        <dbReference type="PROSITE" id="PS51722"/>
    </source>
</evidence>
<keyword evidence="8" id="KW-0547">Nucleotide-binding</keyword>
<dbReference type="InterPro" id="IPR009000">
    <property type="entry name" value="Transl_B-barrel_sf"/>
</dbReference>
<feature type="compositionally biased region" description="Basic and acidic residues" evidence="14">
    <location>
        <begin position="469"/>
        <end position="484"/>
    </location>
</feature>
<sequence length="1091" mass="119819">MAPKKNNKKKGNDDWEAELGESIAPAAAPANGDADANGEEEEAGAGGGGLMNLMRKRKEKRKNKGQTEDFVEGEDPPAADGDAADNTPDFAAVKAPEEANPDDEFALPDKKNKGGKGKQAQAKPAPVAKQDDAGEDVAEGGRVLTKAEKEKLKKEREKQRKKEQAAAKKKAAPAPKAEPAKPATEEKKDASPAPAAAPAALDAAGGKKKKIPAALLALQKQQEELRRREEEAKRLEEEEKKRLEEEERLEAEEAKKREEEKARKKQKEKERIEQLKKEGKYMTKAQKEEKARNERKLQQMLAAGIKVGPVDEAAEAERKKKAAEDRKKGGRKANKKVDEEKALAEAAERARIQAEKLLAEAAEKERLEKEKAEAEAAAKAAAAAAEDSVDEDWEAAAASDKEDVKDSWDADSDDEAEKKQTKTQTKTELPSRPKAQTKASEESNSASDSESESESESEDEETSQQRLAEAQRKKEAAERREKAHQAALAARSADNLRSPICCILGHVDTGKTKLLDKIRQTNVQEGEAGGITQQIGATYFPVEAIRQKTAVVNQDGSFEFKVPGLLVIDTPGHESFSNLRSRGSSLCNIAILVVDIMHGLEPQTLESMRLLRDRKTPFIVALNKIDRLYGWKKIDNNGFRDSLSLQSKSVQAEFKKRLDDTKLAFMEQGFNSELYYENKSMARNVSLVPTSAITGEGIPDMLKLILQLTQERMTSSLMYLSEVQATVLEVKAIEGFGMTIDVILSNGILREGDRIVLCGTEGAIKTNIRALLTPATMKELRLKSAYVHNKEVKAALGVKISAPGLEGAIAGSRLLVVGPDDDEEDLEEEVEADLASLFSRVEKTGRGVSVQASTLGSLEALLDFLKDCKIPVANVGIGPVFKRDVMQCGTMLEKSPDYAVMLCFDVKVDKEAQEYADQQGIKIFTADIIYHLFDAFTKHMEALTEKKKEDAKLLAVFPCVLNTVAVFNKTGPIVIGVDVVEGQLKINTPIAAVKTNPTTGQKEVISLGRVTSIERDHKQIPVCKKGQPSVAIKIEMGGHQPTYGRQLEEKDVLYSMISRASINCLKEFYRKDVSNDEWHLIVKLKPLFDIN</sequence>
<evidence type="ECO:0000256" key="4">
    <source>
        <dbReference type="ARBA" id="ARBA00013824"/>
    </source>
</evidence>
<dbReference type="FunFam" id="2.40.30.10:FF:000013">
    <property type="entry name" value="eukaryotic translation initiation factor 5B"/>
    <property type="match status" value="1"/>
</dbReference>
<dbReference type="CDD" id="cd01887">
    <property type="entry name" value="IF2_eIF5B"/>
    <property type="match status" value="1"/>
</dbReference>
<keyword evidence="11" id="KW-0342">GTP-binding</keyword>
<dbReference type="InterPro" id="IPR027417">
    <property type="entry name" value="P-loop_NTPase"/>
</dbReference>
<evidence type="ECO:0000256" key="10">
    <source>
        <dbReference type="ARBA" id="ARBA00022917"/>
    </source>
</evidence>
<evidence type="ECO:0000313" key="17">
    <source>
        <dbReference type="Proteomes" id="UP000275385"/>
    </source>
</evidence>
<dbReference type="NCBIfam" id="NF003078">
    <property type="entry name" value="PRK04004.1"/>
    <property type="match status" value="1"/>
</dbReference>
<dbReference type="FunFam" id="3.40.50.300:FF:000112">
    <property type="entry name" value="Eukaryotic translation initiation factor 5B"/>
    <property type="match status" value="1"/>
</dbReference>
<gene>
    <name evidence="16" type="ORF">DL546_002799</name>
</gene>
<dbReference type="SUPFAM" id="SSF52540">
    <property type="entry name" value="P-loop containing nucleoside triphosphate hydrolases"/>
    <property type="match status" value="1"/>
</dbReference>
<dbReference type="InterPro" id="IPR023115">
    <property type="entry name" value="TIF_IF2_dom3"/>
</dbReference>
<feature type="region of interest" description="Disordered" evidence="14">
    <location>
        <begin position="364"/>
        <end position="490"/>
    </location>
</feature>
<dbReference type="SUPFAM" id="SSF50447">
    <property type="entry name" value="Translation proteins"/>
    <property type="match status" value="1"/>
</dbReference>
<feature type="compositionally biased region" description="Basic and acidic residues" evidence="14">
    <location>
        <begin position="364"/>
        <end position="376"/>
    </location>
</feature>
<evidence type="ECO:0000256" key="12">
    <source>
        <dbReference type="ARBA" id="ARBA00032478"/>
    </source>
</evidence>
<evidence type="ECO:0000256" key="14">
    <source>
        <dbReference type="SAM" id="MobiDB-lite"/>
    </source>
</evidence>
<keyword evidence="10" id="KW-0648">Protein biosynthesis</keyword>
<dbReference type="Proteomes" id="UP000275385">
    <property type="component" value="Unassembled WGS sequence"/>
</dbReference>
<feature type="domain" description="Tr-type G" evidence="15">
    <location>
        <begin position="496"/>
        <end position="714"/>
    </location>
</feature>
<dbReference type="Pfam" id="PF14578">
    <property type="entry name" value="GTP_EFTU_D4"/>
    <property type="match status" value="1"/>
</dbReference>
<dbReference type="PANTHER" id="PTHR43381:SF4">
    <property type="entry name" value="EUKARYOTIC TRANSLATION INITIATION FACTOR 5B"/>
    <property type="match status" value="1"/>
</dbReference>
<dbReference type="InterPro" id="IPR029459">
    <property type="entry name" value="EFTU-type"/>
</dbReference>
<dbReference type="SUPFAM" id="SSF52156">
    <property type="entry name" value="Initiation factor IF2/eIF5b, domain 3"/>
    <property type="match status" value="1"/>
</dbReference>
<feature type="compositionally biased region" description="Basic and acidic residues" evidence="14">
    <location>
        <begin position="399"/>
        <end position="408"/>
    </location>
</feature>
<dbReference type="InterPro" id="IPR005225">
    <property type="entry name" value="Small_GTP-bd"/>
</dbReference>
<dbReference type="InterPro" id="IPR036925">
    <property type="entry name" value="TIF_IF2_dom3_sf"/>
</dbReference>
<evidence type="ECO:0000256" key="8">
    <source>
        <dbReference type="ARBA" id="ARBA00022741"/>
    </source>
</evidence>
<comment type="similarity">
    <text evidence="2">Belongs to the TRAFAC class translation factor GTPase superfamily. Classic translation factor GTPase family. IF-2 subfamily.</text>
</comment>
<dbReference type="Gene3D" id="2.40.30.10">
    <property type="entry name" value="Translation factors"/>
    <property type="match status" value="2"/>
</dbReference>
<keyword evidence="5" id="KW-0963">Cytoplasm</keyword>
<dbReference type="Gene3D" id="3.40.50.300">
    <property type="entry name" value="P-loop containing nucleotide triphosphate hydrolases"/>
    <property type="match status" value="1"/>
</dbReference>
<evidence type="ECO:0000256" key="13">
    <source>
        <dbReference type="ARBA" id="ARBA00048107"/>
    </source>
</evidence>
<evidence type="ECO:0000256" key="2">
    <source>
        <dbReference type="ARBA" id="ARBA00007733"/>
    </source>
</evidence>
<feature type="compositionally biased region" description="Basic and acidic residues" evidence="14">
    <location>
        <begin position="315"/>
        <end position="327"/>
    </location>
</feature>
<dbReference type="Gene3D" id="3.40.50.10050">
    <property type="entry name" value="Translation initiation factor IF- 2, domain 3"/>
    <property type="match status" value="1"/>
</dbReference>
<proteinExistence type="inferred from homology"/>
<feature type="compositionally biased region" description="Acidic residues" evidence="14">
    <location>
        <begin position="449"/>
        <end position="462"/>
    </location>
</feature>
<feature type="compositionally biased region" description="Basic residues" evidence="14">
    <location>
        <begin position="54"/>
        <end position="64"/>
    </location>
</feature>
<evidence type="ECO:0000256" key="1">
    <source>
        <dbReference type="ARBA" id="ARBA00004496"/>
    </source>
</evidence>